<feature type="compositionally biased region" description="Basic residues" evidence="1">
    <location>
        <begin position="169"/>
        <end position="205"/>
    </location>
</feature>
<feature type="compositionally biased region" description="Basic residues" evidence="1">
    <location>
        <begin position="8"/>
        <end position="30"/>
    </location>
</feature>
<proteinExistence type="predicted"/>
<reference evidence="2" key="1">
    <citation type="journal article" date="2020" name="Nature">
        <title>Giant virus diversity and host interactions through global metagenomics.</title>
        <authorList>
            <person name="Schulz F."/>
            <person name="Roux S."/>
            <person name="Paez-Espino D."/>
            <person name="Jungbluth S."/>
            <person name="Walsh D.A."/>
            <person name="Denef V.J."/>
            <person name="McMahon K.D."/>
            <person name="Konstantinidis K.T."/>
            <person name="Eloe-Fadrosh E.A."/>
            <person name="Kyrpides N.C."/>
            <person name="Woyke T."/>
        </authorList>
    </citation>
    <scope>NUCLEOTIDE SEQUENCE</scope>
    <source>
        <strain evidence="2">GVMAG-S-1039698-54</strain>
    </source>
</reference>
<accession>A0A6C0AL52</accession>
<organism evidence="2">
    <name type="scientific">viral metagenome</name>
    <dbReference type="NCBI Taxonomy" id="1070528"/>
    <lineage>
        <taxon>unclassified sequences</taxon>
        <taxon>metagenomes</taxon>
        <taxon>organismal metagenomes</taxon>
    </lineage>
</organism>
<feature type="region of interest" description="Disordered" evidence="1">
    <location>
        <begin position="166"/>
        <end position="205"/>
    </location>
</feature>
<dbReference type="EMBL" id="MN740682">
    <property type="protein sequence ID" value="QHS80472.1"/>
    <property type="molecule type" value="Genomic_DNA"/>
</dbReference>
<evidence type="ECO:0000313" key="2">
    <source>
        <dbReference type="EMBL" id="QHS80472.1"/>
    </source>
</evidence>
<feature type="region of interest" description="Disordered" evidence="1">
    <location>
        <begin position="1"/>
        <end position="39"/>
    </location>
</feature>
<protein>
    <submittedName>
        <fullName evidence="2">Uncharacterized protein</fullName>
    </submittedName>
</protein>
<sequence>MNFIKNYREKRKTRKRQKKFARKGKGPKPTKYKDNDDNDYEKAVSVDLNDPRLDYNVKPSYKDNLANRVIKCKRIENQSKWLVDDTIPWAVLMGPNGMFIRDTKRNREISRILSEMDEKVLDKDYKPTNNKITSAKEWNANCHKAYKDLEKYRDYTDEVFDIGVSMKSRNAKGSKKRKKSKKSKKKKKKHNKKRKKTIKNKKKKK</sequence>
<dbReference type="AlphaFoldDB" id="A0A6C0AL52"/>
<evidence type="ECO:0000256" key="1">
    <source>
        <dbReference type="SAM" id="MobiDB-lite"/>
    </source>
</evidence>
<name>A0A6C0AL52_9ZZZZ</name>